<evidence type="ECO:0008006" key="3">
    <source>
        <dbReference type="Google" id="ProtNLM"/>
    </source>
</evidence>
<dbReference type="AlphaFoldDB" id="A0A2N5HFL6"/>
<dbReference type="Pfam" id="PF13809">
    <property type="entry name" value="Tubulin_2"/>
    <property type="match status" value="1"/>
</dbReference>
<organism evidence="1 2">
    <name type="scientific">Neobacillus cucumis</name>
    <dbReference type="NCBI Taxonomy" id="1740721"/>
    <lineage>
        <taxon>Bacteria</taxon>
        <taxon>Bacillati</taxon>
        <taxon>Bacillota</taxon>
        <taxon>Bacilli</taxon>
        <taxon>Bacillales</taxon>
        <taxon>Bacillaceae</taxon>
        <taxon>Neobacillus</taxon>
    </lineage>
</organism>
<gene>
    <name evidence="1" type="ORF">CVD27_11745</name>
</gene>
<keyword evidence="2" id="KW-1185">Reference proteome</keyword>
<proteinExistence type="predicted"/>
<dbReference type="RefSeq" id="WP_101648098.1">
    <property type="nucleotide sequence ID" value="NZ_PGVE01000043.1"/>
</dbReference>
<dbReference type="OrthoDB" id="3400278at2"/>
<dbReference type="Proteomes" id="UP000234950">
    <property type="component" value="Unassembled WGS sequence"/>
</dbReference>
<name>A0A2N5HFL6_9BACI</name>
<reference evidence="1 2" key="1">
    <citation type="submission" date="2017-11" db="EMBL/GenBank/DDBJ databases">
        <title>Comparitive Functional Genomics of Dry Heat Resistant strains isolated from the Viking Spacecraft.</title>
        <authorList>
            <person name="Seuylemezian A."/>
            <person name="Cooper K."/>
            <person name="Vaishampayan P."/>
        </authorList>
    </citation>
    <scope>NUCLEOTIDE SEQUENCE [LARGE SCALE GENOMIC DNA]</scope>
    <source>
        <strain evidence="1 2">V32-6</strain>
    </source>
</reference>
<sequence>MKASVREHIQQLDVSLGGGIISEKIRVDTIGNPMLVIGLGGTGIDALLRLKYQVNRRFKLPQDPLSKKKKEKPNNIEFLAFETNEYDRNKKYKGIGLDPTKEFVLLSNPEIGGLLQNRSTLESYIKEWLSPELLITDGISGASGVRQAGRLLLFTKINQVVQTIERKIEAVLEGTNKRLYVFILTGLSGGTGSGCYLDIAYITRGIMERKFGPTGVDKVSMLGYLFTPDVNLSKRGLSSHTVEYIEKNGFAALKELDYWMNCDERNERFKMKYGSLLEVNSPMPPFNLCHLISGTNLEGKWLENAYDYCMNVTAENITNFMANEDKKSSEEFAIHDYISNIRTNIAQMPKPYAANYQYNIIGASMAEIPLEELTTYLGYKLFEKMSKMFEVEHDQTDVDQFAEKLRIDPDSLHQRFNDRVPEPLSGYENSDRFSYQNVIKSGVIHLDEELEREYLLKAREQYRKCKKQLPGEIMEEFRRQMERLFLHPQKGPIYASRLIYSNDGFCLLKTLQVYMTGLRDRLERIPQAIQSEQEYAHNKLEEARSAFIAKDRKKNAYMEAKLNEYYARAEKARMEEMLEFYEDFYQLLNNQNNKIYEVYKEILETLKTIFEKNADILIEGEEINQDQSYTYYWHLVSVPDTSPEIQRIFQSKDGEMLIQQWSEMLLEKSAYWVKESEVDVVGTVSEFLTDQFGDLITRSMEDFLRLKYGDDKPIDKIIEEKIAARLDRDALPVFHLANSNGQLHFPQWGFVSVPVKAPNIFNGIKNFEKHSLSHSRFTIKESELKNRIFWLNTKNGIPLYAYSPLTIYEASYEKTILEKEGVGRHLVQTETENWLYLPSPIPEKSWGDTYQNPRVQEYNTSVRSLFDEAMKFGCITVKDDERNTSAKYQCHFTKEFNSGALFAKYELDPKKLDQASIRNLNLVLHHLNEMFTGGMESTGCCDIFGSTNVEMAKENLIRSPKLIEKVKLEVRKYRFIQEKMIEIEQYLSLQKEQEMLINQFIQAIYTNTIKKRGALYVYDKDLEEDAWEPLVNLMKKTKFADFEIYQAFKALSPKQRAQLEKKSERRSSELIQQESAAQLIFALEQMANTYKKEKETLDYEYKDLVNGEELYHFYKEMLMKVQEMLRQLKS</sequence>
<evidence type="ECO:0000313" key="1">
    <source>
        <dbReference type="EMBL" id="PLS04314.1"/>
    </source>
</evidence>
<dbReference type="InterPro" id="IPR036525">
    <property type="entry name" value="Tubulin/FtsZ_GTPase_sf"/>
</dbReference>
<dbReference type="Gene3D" id="3.40.50.1440">
    <property type="entry name" value="Tubulin/FtsZ, GTPase domain"/>
    <property type="match status" value="1"/>
</dbReference>
<dbReference type="InterPro" id="IPR025904">
    <property type="entry name" value="Tubulin-like"/>
</dbReference>
<comment type="caution">
    <text evidence="1">The sequence shown here is derived from an EMBL/GenBank/DDBJ whole genome shotgun (WGS) entry which is preliminary data.</text>
</comment>
<dbReference type="EMBL" id="PGVE01000043">
    <property type="protein sequence ID" value="PLS04314.1"/>
    <property type="molecule type" value="Genomic_DNA"/>
</dbReference>
<dbReference type="SUPFAM" id="SSF52490">
    <property type="entry name" value="Tubulin nucleotide-binding domain-like"/>
    <property type="match status" value="1"/>
</dbReference>
<protein>
    <recommendedName>
        <fullName evidence="3">Tubulin-like doman-containing protein</fullName>
    </recommendedName>
</protein>
<accession>A0A2N5HFL6</accession>
<evidence type="ECO:0000313" key="2">
    <source>
        <dbReference type="Proteomes" id="UP000234950"/>
    </source>
</evidence>